<evidence type="ECO:0000313" key="3">
    <source>
        <dbReference type="Proteomes" id="UP001175001"/>
    </source>
</evidence>
<name>A0AA40CW63_9PEZI</name>
<proteinExistence type="predicted"/>
<dbReference type="PANTHER" id="PTHR35394">
    <property type="entry name" value="DUF3176 DOMAIN-CONTAINING PROTEIN"/>
    <property type="match status" value="1"/>
</dbReference>
<dbReference type="PANTHER" id="PTHR35394:SF5">
    <property type="entry name" value="DUF3176 DOMAIN-CONTAINING PROTEIN"/>
    <property type="match status" value="1"/>
</dbReference>
<sequence>MILSITECISQAKWLYFSQERRQLYTLQLFDDASRGPLGSLIFLWQSMFNIKDVLACVAAIVIIAALAVDPFMQQIIDYHLRSVPIAEITGATTPSTQMYDSGTLMDATRAKSIFAGVDMQSAIVNGILGISLTPTFHCSTGNCTWPDITKLGVCASCTNVTTETGKSCGSRDPSSSTQTCEYTTPANINITATNGLGANGTYTYLNTSVDTVFTEDNQPLLRFGILRSPPTENVDTDGVFPPDISECTFEWCAQKTSGFRVHSGVLQPGNTTSTPIKIAFTNGQWTPHTLNGRTYVELDIAPDTAPWDGGSSSSSSSSNRAFYVHSADYSSTRQLLVNLLVTQLASFNADAGGFQVAPVLLFAGDLSRTMGAVAASMTDLVQRCDNGSAVRGQAFRDEAFVRVRWPWLVLPAVLVLAAAALLQAVVVVNRRRGSALWKSSVLSLLFHGFERPLDAPLGEKLSRVEARAWGMETSLRESSEGASRFVIH</sequence>
<keyword evidence="1" id="KW-0812">Transmembrane</keyword>
<organism evidence="2 3">
    <name type="scientific">Lasiodiplodia hormozganensis</name>
    <dbReference type="NCBI Taxonomy" id="869390"/>
    <lineage>
        <taxon>Eukaryota</taxon>
        <taxon>Fungi</taxon>
        <taxon>Dikarya</taxon>
        <taxon>Ascomycota</taxon>
        <taxon>Pezizomycotina</taxon>
        <taxon>Dothideomycetes</taxon>
        <taxon>Dothideomycetes incertae sedis</taxon>
        <taxon>Botryosphaeriales</taxon>
        <taxon>Botryosphaeriaceae</taxon>
        <taxon>Lasiodiplodia</taxon>
    </lineage>
</organism>
<accession>A0AA40CW63</accession>
<keyword evidence="1" id="KW-0472">Membrane</keyword>
<evidence type="ECO:0000256" key="1">
    <source>
        <dbReference type="SAM" id="Phobius"/>
    </source>
</evidence>
<evidence type="ECO:0000313" key="2">
    <source>
        <dbReference type="EMBL" id="KAK0653735.1"/>
    </source>
</evidence>
<feature type="transmembrane region" description="Helical" evidence="1">
    <location>
        <begin position="406"/>
        <end position="429"/>
    </location>
</feature>
<keyword evidence="3" id="KW-1185">Reference proteome</keyword>
<dbReference type="Proteomes" id="UP001175001">
    <property type="component" value="Unassembled WGS sequence"/>
</dbReference>
<reference evidence="2" key="1">
    <citation type="submission" date="2023-06" db="EMBL/GenBank/DDBJ databases">
        <title>Multi-omics analyses reveal the molecular pathogenesis toolkit of Lasiodiplodia hormozganensis, a cross-kingdom pathogen.</title>
        <authorList>
            <person name="Felix C."/>
            <person name="Meneses R."/>
            <person name="Goncalves M.F.M."/>
            <person name="Tilleman L."/>
            <person name="Duarte A.S."/>
            <person name="Jorrin-Novo J.V."/>
            <person name="Van De Peer Y."/>
            <person name="Deforce D."/>
            <person name="Van Nieuwerburgh F."/>
            <person name="Esteves A.C."/>
            <person name="Alves A."/>
        </authorList>
    </citation>
    <scope>NUCLEOTIDE SEQUENCE</scope>
    <source>
        <strain evidence="2">CBS 339.90</strain>
    </source>
</reference>
<dbReference type="InterPro" id="IPR021514">
    <property type="entry name" value="DUF3176"/>
</dbReference>
<dbReference type="AlphaFoldDB" id="A0AA40CW63"/>
<feature type="transmembrane region" description="Helical" evidence="1">
    <location>
        <begin position="54"/>
        <end position="73"/>
    </location>
</feature>
<dbReference type="Pfam" id="PF11374">
    <property type="entry name" value="DUF3176"/>
    <property type="match status" value="1"/>
</dbReference>
<keyword evidence="1" id="KW-1133">Transmembrane helix</keyword>
<gene>
    <name evidence="2" type="ORF">DIS24_g5738</name>
</gene>
<protein>
    <submittedName>
        <fullName evidence="2">Uncharacterized protein</fullName>
    </submittedName>
</protein>
<dbReference type="EMBL" id="JAUJDW010000025">
    <property type="protein sequence ID" value="KAK0653735.1"/>
    <property type="molecule type" value="Genomic_DNA"/>
</dbReference>
<comment type="caution">
    <text evidence="2">The sequence shown here is derived from an EMBL/GenBank/DDBJ whole genome shotgun (WGS) entry which is preliminary data.</text>
</comment>